<feature type="domain" description="Transposase (putative) YhgA-like" evidence="1">
    <location>
        <begin position="6"/>
        <end position="105"/>
    </location>
</feature>
<name>A0A1V1NV82_9BACT</name>
<dbReference type="GO" id="GO:0006310">
    <property type="term" value="P:DNA recombination"/>
    <property type="evidence" value="ECO:0007669"/>
    <property type="project" value="TreeGrafter"/>
</dbReference>
<accession>A0A1V1NV82</accession>
<dbReference type="InterPro" id="IPR051699">
    <property type="entry name" value="Rpn/YhgA-like_nuclease"/>
</dbReference>
<dbReference type="InterPro" id="IPR006842">
    <property type="entry name" value="Transposase_31"/>
</dbReference>
<reference evidence="3" key="1">
    <citation type="submission" date="2012-11" db="EMBL/GenBank/DDBJ databases">
        <authorList>
            <person name="Lucero-Rivera Y.E."/>
            <person name="Tovar-Ramirez D."/>
        </authorList>
    </citation>
    <scope>NUCLEOTIDE SEQUENCE [LARGE SCALE GENOMIC DNA]</scope>
    <source>
        <strain evidence="3">Araruama</strain>
    </source>
</reference>
<dbReference type="GO" id="GO:1990238">
    <property type="term" value="F:double-stranded DNA endonuclease activity"/>
    <property type="evidence" value="ECO:0007669"/>
    <property type="project" value="TreeGrafter"/>
</dbReference>
<dbReference type="AlphaFoldDB" id="A0A1V1NV82"/>
<dbReference type="PANTHER" id="PTHR34611">
    <property type="match status" value="1"/>
</dbReference>
<dbReference type="PANTHER" id="PTHR34611:SF2">
    <property type="entry name" value="INACTIVE RECOMBINATION-PROMOTING NUCLEASE-LIKE PROTEIN RPNE-RELATED"/>
    <property type="match status" value="1"/>
</dbReference>
<comment type="caution">
    <text evidence="2">The sequence shown here is derived from an EMBL/GenBank/DDBJ whole genome shotgun (WGS) entry which is preliminary data.</text>
</comment>
<dbReference type="Proteomes" id="UP000189670">
    <property type="component" value="Unassembled WGS sequence"/>
</dbReference>
<evidence type="ECO:0000313" key="3">
    <source>
        <dbReference type="Proteomes" id="UP000189670"/>
    </source>
</evidence>
<gene>
    <name evidence="2" type="ORF">OMM_12847</name>
</gene>
<protein>
    <recommendedName>
        <fullName evidence="1">Transposase (putative) YhgA-like domain-containing protein</fullName>
    </recommendedName>
</protein>
<evidence type="ECO:0000259" key="1">
    <source>
        <dbReference type="Pfam" id="PF04754"/>
    </source>
</evidence>
<proteinExistence type="predicted"/>
<evidence type="ECO:0000313" key="2">
    <source>
        <dbReference type="EMBL" id="ETR66396.1"/>
    </source>
</evidence>
<dbReference type="Pfam" id="PF04754">
    <property type="entry name" value="Transposase_31"/>
    <property type="match status" value="1"/>
</dbReference>
<organism evidence="2 3">
    <name type="scientific">Candidatus Magnetoglobus multicellularis str. Araruama</name>
    <dbReference type="NCBI Taxonomy" id="890399"/>
    <lineage>
        <taxon>Bacteria</taxon>
        <taxon>Pseudomonadati</taxon>
        <taxon>Thermodesulfobacteriota</taxon>
        <taxon>Desulfobacteria</taxon>
        <taxon>Desulfobacterales</taxon>
        <taxon>Desulfobacteraceae</taxon>
        <taxon>Candidatus Magnetoglobus</taxon>
    </lineage>
</organism>
<sequence>MNTIVNPHAMFFENIFSRLDIATDFIKNYLPDRIVKTLDLSTLELERKSFINKQLKGSQSDLLYKVKTIDNSLLYIYLLLEHKSYIDRWVLFQLLGYIVQIGDRERMINKVKRKKKT</sequence>
<dbReference type="EMBL" id="ATBP01002015">
    <property type="protein sequence ID" value="ETR66396.1"/>
    <property type="molecule type" value="Genomic_DNA"/>
</dbReference>